<organism evidence="2 3">
    <name type="scientific">Corynebacterium zhongnanshanii</name>
    <dbReference type="NCBI Taxonomy" id="2768834"/>
    <lineage>
        <taxon>Bacteria</taxon>
        <taxon>Bacillati</taxon>
        <taxon>Actinomycetota</taxon>
        <taxon>Actinomycetes</taxon>
        <taxon>Mycobacteriales</taxon>
        <taxon>Corynebacteriaceae</taxon>
        <taxon>Corynebacterium</taxon>
    </lineage>
</organism>
<evidence type="ECO:0000313" key="2">
    <source>
        <dbReference type="EMBL" id="KAB3522951.1"/>
    </source>
</evidence>
<keyword evidence="1" id="KW-0472">Membrane</keyword>
<evidence type="ECO:0000313" key="3">
    <source>
        <dbReference type="Proteomes" id="UP000436181"/>
    </source>
</evidence>
<sequence length="178" mass="20743">MTKISFDPDERVLAELSPSRRSLLFPVLEMLLITGLIWLCIGLIDDHFIKVSTLAFGYHMSPPSAVVNFLDNPELVPLLWTRRGLLVLWVWLAWRRCIKDMIYRHRARIIVTDRRVIVASGHLRSRIDTIPMHQIVDARARGSKLDIYIVGARMPYHLVDVPHAKRITTMIHQRTRLY</sequence>
<accession>A0ABQ6VIJ9</accession>
<evidence type="ECO:0008006" key="4">
    <source>
        <dbReference type="Google" id="ProtNLM"/>
    </source>
</evidence>
<dbReference type="Proteomes" id="UP000436181">
    <property type="component" value="Unassembled WGS sequence"/>
</dbReference>
<name>A0ABQ6VIJ9_9CORY</name>
<keyword evidence="1" id="KW-0812">Transmembrane</keyword>
<keyword evidence="1" id="KW-1133">Transmembrane helix</keyword>
<protein>
    <recommendedName>
        <fullName evidence="4">DUF304 domain-containing protein</fullName>
    </recommendedName>
</protein>
<gene>
    <name evidence="2" type="ORF">F8377_01940</name>
</gene>
<feature type="transmembrane region" description="Helical" evidence="1">
    <location>
        <begin position="23"/>
        <end position="44"/>
    </location>
</feature>
<keyword evidence="3" id="KW-1185">Reference proteome</keyword>
<dbReference type="EMBL" id="WBZJ01000001">
    <property type="protein sequence ID" value="KAB3522951.1"/>
    <property type="molecule type" value="Genomic_DNA"/>
</dbReference>
<evidence type="ECO:0000256" key="1">
    <source>
        <dbReference type="SAM" id="Phobius"/>
    </source>
</evidence>
<comment type="caution">
    <text evidence="2">The sequence shown here is derived from an EMBL/GenBank/DDBJ whole genome shotgun (WGS) entry which is preliminary data.</text>
</comment>
<proteinExistence type="predicted"/>
<reference evidence="2 3" key="1">
    <citation type="submission" date="2019-10" db="EMBL/GenBank/DDBJ databases">
        <title>Corynebacterium sp novel species isolated from the respiratory tract of Marmot.</title>
        <authorList>
            <person name="Zhang G."/>
        </authorList>
    </citation>
    <scope>NUCLEOTIDE SEQUENCE [LARGE SCALE GENOMIC DNA]</scope>
    <source>
        <strain evidence="2 3">336</strain>
    </source>
</reference>
<dbReference type="RefSeq" id="WP_151843790.1">
    <property type="nucleotide sequence ID" value="NZ_WBZJ01000001.1"/>
</dbReference>